<evidence type="ECO:0000313" key="2">
    <source>
        <dbReference type="EMBL" id="KAF7847155.1"/>
    </source>
</evidence>
<feature type="non-terminal residue" evidence="2">
    <location>
        <position position="1"/>
    </location>
</feature>
<comment type="caution">
    <text evidence="2">The sequence shown here is derived from an EMBL/GenBank/DDBJ whole genome shotgun (WGS) entry which is preliminary data.</text>
</comment>
<dbReference type="Pfam" id="PF00931">
    <property type="entry name" value="NB-ARC"/>
    <property type="match status" value="1"/>
</dbReference>
<dbReference type="EMBL" id="MU091182">
    <property type="protein sequence ID" value="KAF7847155.1"/>
    <property type="molecule type" value="Genomic_DNA"/>
</dbReference>
<dbReference type="PANTHER" id="PTHR11017">
    <property type="entry name" value="LEUCINE-RICH REPEAT-CONTAINING PROTEIN"/>
    <property type="match status" value="1"/>
</dbReference>
<dbReference type="SUPFAM" id="SSF52540">
    <property type="entry name" value="P-loop containing nucleoside triphosphate hydrolases"/>
    <property type="match status" value="1"/>
</dbReference>
<dbReference type="AlphaFoldDB" id="A0A8T0CMV7"/>
<name>A0A8T0CMV7_CORYI</name>
<reference evidence="2" key="1">
    <citation type="submission" date="2020-05" db="EMBL/GenBank/DDBJ databases">
        <title>WGS assembly of Corymbia citriodora subspecies variegata.</title>
        <authorList>
            <person name="Barry K."/>
            <person name="Hundley H."/>
            <person name="Shu S."/>
            <person name="Jenkins J."/>
            <person name="Grimwood J."/>
            <person name="Baten A."/>
        </authorList>
    </citation>
    <scope>NUCLEOTIDE SEQUENCE</scope>
    <source>
        <strain evidence="2">CV2-018</strain>
    </source>
</reference>
<dbReference type="GO" id="GO:0006952">
    <property type="term" value="P:defense response"/>
    <property type="evidence" value="ECO:0007669"/>
    <property type="project" value="InterPro"/>
</dbReference>
<dbReference type="PANTHER" id="PTHR11017:SF570">
    <property type="entry name" value="DISEASE RESISTANCE PROTEIN (TIR-NBS CLASS)-RELATED"/>
    <property type="match status" value="1"/>
</dbReference>
<dbReference type="InterPro" id="IPR000157">
    <property type="entry name" value="TIR_dom"/>
</dbReference>
<feature type="domain" description="TIR" evidence="1">
    <location>
        <begin position="16"/>
        <end position="165"/>
    </location>
</feature>
<gene>
    <name evidence="2" type="ORF">BT93_L3277</name>
</gene>
<dbReference type="OrthoDB" id="1357022at2759"/>
<evidence type="ECO:0000313" key="3">
    <source>
        <dbReference type="Proteomes" id="UP000806378"/>
    </source>
</evidence>
<dbReference type="GO" id="GO:0043531">
    <property type="term" value="F:ADP binding"/>
    <property type="evidence" value="ECO:0007669"/>
    <property type="project" value="InterPro"/>
</dbReference>
<protein>
    <recommendedName>
        <fullName evidence="1">TIR domain-containing protein</fullName>
    </recommendedName>
</protein>
<proteinExistence type="predicted"/>
<sequence>MANLETGVSTSNTSRSEHQVFLNFRGLDTSCTFTDFLHRALVDAGIRVFINDEGFQSGERISDNLLQAIDNSKLYIPIFSKNYASSHWCLDELARMVENSSEHKEDGKENIILPIFYDVKPDDVKLKTKLYEDAISNLEQKMEDPNNKFSPKDIETWRQALREVGCTKGWELEKYSSYVKLIQAVVDEAGFRLKTRQRHVTEDLVGMEDQIAAINNLIDIDSIGVRLIGIYGMGGIGKTTLAKIIFNQLCPRFGKYCSFLDDVRETAENNNLDRLQKKLLFDV</sequence>
<dbReference type="SUPFAM" id="SSF52200">
    <property type="entry name" value="Toll/Interleukin receptor TIR domain"/>
    <property type="match status" value="1"/>
</dbReference>
<dbReference type="InterPro" id="IPR044974">
    <property type="entry name" value="Disease_R_plants"/>
</dbReference>
<keyword evidence="3" id="KW-1185">Reference proteome</keyword>
<dbReference type="Gramene" id="rna-gnl|WGS:JABURB|Cocit.L3277.1">
    <property type="protein sequence ID" value="cds-KAF7847155.1"/>
    <property type="gene ID" value="gene-BT93_L3277"/>
</dbReference>
<dbReference type="PROSITE" id="PS50104">
    <property type="entry name" value="TIR"/>
    <property type="match status" value="1"/>
</dbReference>
<dbReference type="Proteomes" id="UP000806378">
    <property type="component" value="Unassembled WGS sequence"/>
</dbReference>
<dbReference type="InterPro" id="IPR002182">
    <property type="entry name" value="NB-ARC"/>
</dbReference>
<dbReference type="GO" id="GO:0007165">
    <property type="term" value="P:signal transduction"/>
    <property type="evidence" value="ECO:0007669"/>
    <property type="project" value="InterPro"/>
</dbReference>
<dbReference type="Gene3D" id="3.40.50.300">
    <property type="entry name" value="P-loop containing nucleotide triphosphate hydrolases"/>
    <property type="match status" value="1"/>
</dbReference>
<dbReference type="Pfam" id="PF01582">
    <property type="entry name" value="TIR"/>
    <property type="match status" value="1"/>
</dbReference>
<dbReference type="InterPro" id="IPR027417">
    <property type="entry name" value="P-loop_NTPase"/>
</dbReference>
<dbReference type="Gene3D" id="3.40.50.10140">
    <property type="entry name" value="Toll/interleukin-1 receptor homology (TIR) domain"/>
    <property type="match status" value="1"/>
</dbReference>
<dbReference type="InterPro" id="IPR035897">
    <property type="entry name" value="Toll_tir_struct_dom_sf"/>
</dbReference>
<dbReference type="SMART" id="SM00255">
    <property type="entry name" value="TIR"/>
    <property type="match status" value="1"/>
</dbReference>
<evidence type="ECO:0000259" key="1">
    <source>
        <dbReference type="PROSITE" id="PS50104"/>
    </source>
</evidence>
<accession>A0A8T0CMV7</accession>
<organism evidence="2 3">
    <name type="scientific">Corymbia citriodora subsp. variegata</name>
    <dbReference type="NCBI Taxonomy" id="360336"/>
    <lineage>
        <taxon>Eukaryota</taxon>
        <taxon>Viridiplantae</taxon>
        <taxon>Streptophyta</taxon>
        <taxon>Embryophyta</taxon>
        <taxon>Tracheophyta</taxon>
        <taxon>Spermatophyta</taxon>
        <taxon>Magnoliopsida</taxon>
        <taxon>eudicotyledons</taxon>
        <taxon>Gunneridae</taxon>
        <taxon>Pentapetalae</taxon>
        <taxon>rosids</taxon>
        <taxon>malvids</taxon>
        <taxon>Myrtales</taxon>
        <taxon>Myrtaceae</taxon>
        <taxon>Myrtoideae</taxon>
        <taxon>Eucalypteae</taxon>
        <taxon>Corymbia</taxon>
    </lineage>
</organism>
<feature type="non-terminal residue" evidence="2">
    <location>
        <position position="283"/>
    </location>
</feature>